<protein>
    <submittedName>
        <fullName evidence="2">Uncharacterized protein</fullName>
    </submittedName>
</protein>
<reference evidence="2 3" key="1">
    <citation type="journal article" date="2019" name="Appl. Microbiol. Biotechnol.">
        <title>Differential efficiency of wild type rhizogenic strains for rol gene transformation of plants.</title>
        <authorList>
            <person name="Desmet S."/>
            <person name="De Keyser E."/>
            <person name="Van Vaerenbergh J."/>
            <person name="Baeyen S."/>
            <person name="Van Huylenbroeck J."/>
            <person name="Geelen D."/>
            <person name="Dhooghe E."/>
        </authorList>
    </citation>
    <scope>NUCLEOTIDE SEQUENCE [LARGE SCALE GENOMIC DNA]</scope>
    <source>
        <strain evidence="2 3">GBBC3283</strain>
    </source>
</reference>
<evidence type="ECO:0000256" key="1">
    <source>
        <dbReference type="SAM" id="Phobius"/>
    </source>
</evidence>
<evidence type="ECO:0000313" key="3">
    <source>
        <dbReference type="Proteomes" id="UP000319481"/>
    </source>
</evidence>
<sequence>MCGGVRHFVNGGTVMRLGRRQAAALRGSLAAGVLVAVIGLFACAHAQQYQNYEVTPDGRGGAQGTIGGRNFEIYRNYDRPPVNRASPDTRRELRRAVPQQTCIIDTEGRTRCR</sequence>
<keyword evidence="1" id="KW-0812">Transmembrane</keyword>
<proteinExistence type="predicted"/>
<comment type="caution">
    <text evidence="2">The sequence shown here is derived from an EMBL/GenBank/DDBJ whole genome shotgun (WGS) entry which is preliminary data.</text>
</comment>
<dbReference type="Proteomes" id="UP000319481">
    <property type="component" value="Unassembled WGS sequence"/>
</dbReference>
<gene>
    <name evidence="2" type="ORF">EXN23_05050</name>
</gene>
<keyword evidence="1" id="KW-0472">Membrane</keyword>
<keyword evidence="1" id="KW-1133">Transmembrane helix</keyword>
<keyword evidence="3" id="KW-1185">Reference proteome</keyword>
<name>A0ABY3BVA7_9HYPH</name>
<dbReference type="EMBL" id="SGNZ01000002">
    <property type="protein sequence ID" value="TRA95694.1"/>
    <property type="molecule type" value="Genomic_DNA"/>
</dbReference>
<organism evidence="2 3">
    <name type="scientific">Agrobacterium salinitolerans</name>
    <dbReference type="NCBI Taxonomy" id="1183413"/>
    <lineage>
        <taxon>Bacteria</taxon>
        <taxon>Pseudomonadati</taxon>
        <taxon>Pseudomonadota</taxon>
        <taxon>Alphaproteobacteria</taxon>
        <taxon>Hyphomicrobiales</taxon>
        <taxon>Rhizobiaceae</taxon>
        <taxon>Rhizobium/Agrobacterium group</taxon>
        <taxon>Agrobacterium</taxon>
    </lineage>
</organism>
<evidence type="ECO:0000313" key="2">
    <source>
        <dbReference type="EMBL" id="TRA95694.1"/>
    </source>
</evidence>
<feature type="transmembrane region" description="Helical" evidence="1">
    <location>
        <begin position="23"/>
        <end position="42"/>
    </location>
</feature>
<accession>A0ABY3BVA7</accession>